<keyword evidence="4 6" id="KW-1133">Transmembrane helix</keyword>
<dbReference type="STRING" id="1219032.GCA_001515545_03599"/>
<evidence type="ECO:0008006" key="9">
    <source>
        <dbReference type="Google" id="ProtNLM"/>
    </source>
</evidence>
<feature type="transmembrane region" description="Helical" evidence="6">
    <location>
        <begin position="198"/>
        <end position="220"/>
    </location>
</feature>
<comment type="caution">
    <text evidence="7">The sequence shown here is derived from an EMBL/GenBank/DDBJ whole genome shotgun (WGS) entry which is preliminary data.</text>
</comment>
<dbReference type="PANTHER" id="PTHR30250">
    <property type="entry name" value="PST FAMILY PREDICTED COLANIC ACID TRANSPORTER"/>
    <property type="match status" value="1"/>
</dbReference>
<keyword evidence="3 6" id="KW-0812">Transmembrane</keyword>
<evidence type="ECO:0000256" key="2">
    <source>
        <dbReference type="ARBA" id="ARBA00022475"/>
    </source>
</evidence>
<feature type="transmembrane region" description="Helical" evidence="6">
    <location>
        <begin position="280"/>
        <end position="300"/>
    </location>
</feature>
<evidence type="ECO:0000313" key="8">
    <source>
        <dbReference type="Proteomes" id="UP000220246"/>
    </source>
</evidence>
<evidence type="ECO:0000256" key="4">
    <source>
        <dbReference type="ARBA" id="ARBA00022989"/>
    </source>
</evidence>
<dbReference type="EMBL" id="PDEA01000001">
    <property type="protein sequence ID" value="PEH87248.1"/>
    <property type="molecule type" value="Genomic_DNA"/>
</dbReference>
<protein>
    <recommendedName>
        <fullName evidence="9">Polysaccharide biosynthesis protein</fullName>
    </recommendedName>
</protein>
<keyword evidence="5 6" id="KW-0472">Membrane</keyword>
<evidence type="ECO:0000313" key="7">
    <source>
        <dbReference type="EMBL" id="PEH87248.1"/>
    </source>
</evidence>
<evidence type="ECO:0000256" key="3">
    <source>
        <dbReference type="ARBA" id="ARBA00022692"/>
    </source>
</evidence>
<evidence type="ECO:0000256" key="5">
    <source>
        <dbReference type="ARBA" id="ARBA00023136"/>
    </source>
</evidence>
<sequence length="400" mass="44085">MLDLGVSTIVGRDIAASENAESPKLIWRAGEWVLHSLYLILFFLSSVAYIFFDFYLSFLQVTLCLIFFWSLTVQNAGQSVLLARKEYRIAALIQAAGVLARAIATLAALYYYKADINTFLFVQVLFAIAQMCITSAACRKILHESIVGIDVEKITSVAKSIFMKGRPLVFFGISGAAVLQLDKIIIGSFSKPELLASYYLAMTLCLVPVSVLAGPVAQYFQPKIIRSFISKDILLSEQQIKSMLTILIGVVALPSAILWINREIIIHAWLHGQPNSAEVAHYAGVLLPGIALGALGYVPYTLLVAGQDYRAQALMSVFMTVCTLAAVTFFARTNNILAICWAYTLYHSISMLISWARVFYLKAELNIPYAARAAAYAFFLVFSVVVVLSAIALGKNIYYS</sequence>
<keyword evidence="2" id="KW-1003">Cell membrane</keyword>
<organism evidence="7 8">
    <name type="scientific">Comamonas terrigena</name>
    <dbReference type="NCBI Taxonomy" id="32013"/>
    <lineage>
        <taxon>Bacteria</taxon>
        <taxon>Pseudomonadati</taxon>
        <taxon>Pseudomonadota</taxon>
        <taxon>Betaproteobacteria</taxon>
        <taxon>Burkholderiales</taxon>
        <taxon>Comamonadaceae</taxon>
        <taxon>Comamonas</taxon>
    </lineage>
</organism>
<dbReference type="AlphaFoldDB" id="A0A2A7UPQ7"/>
<keyword evidence="8" id="KW-1185">Reference proteome</keyword>
<dbReference type="GO" id="GO:0005886">
    <property type="term" value="C:plasma membrane"/>
    <property type="evidence" value="ECO:0007669"/>
    <property type="project" value="UniProtKB-SubCell"/>
</dbReference>
<comment type="subcellular location">
    <subcellularLocation>
        <location evidence="1">Cell membrane</location>
        <topology evidence="1">Multi-pass membrane protein</topology>
    </subcellularLocation>
</comment>
<feature type="transmembrane region" description="Helical" evidence="6">
    <location>
        <begin position="240"/>
        <end position="260"/>
    </location>
</feature>
<feature type="transmembrane region" description="Helical" evidence="6">
    <location>
        <begin position="373"/>
        <end position="394"/>
    </location>
</feature>
<name>A0A2A7UPQ7_COMTR</name>
<reference evidence="8" key="1">
    <citation type="submission" date="2017-09" db="EMBL/GenBank/DDBJ databases">
        <title>FDA dAtabase for Regulatory Grade micrObial Sequences (FDA-ARGOS): Supporting development and validation of Infectious Disease Dx tests.</title>
        <authorList>
            <person name="Minogue T."/>
            <person name="Wolcott M."/>
            <person name="Wasieloski L."/>
            <person name="Aguilar W."/>
            <person name="Moore D."/>
            <person name="Tallon L."/>
            <person name="Sadzewicz L."/>
            <person name="Ott S."/>
            <person name="Zhao X."/>
            <person name="Nagaraj S."/>
            <person name="Vavikolanu K."/>
            <person name="Aluvathingal J."/>
            <person name="Nadendla S."/>
            <person name="Sichtig H."/>
        </authorList>
    </citation>
    <scope>NUCLEOTIDE SEQUENCE [LARGE SCALE GENOMIC DNA]</scope>
    <source>
        <strain evidence="8">FDAARGOS_394</strain>
    </source>
</reference>
<dbReference type="PANTHER" id="PTHR30250:SF11">
    <property type="entry name" value="O-ANTIGEN TRANSPORTER-RELATED"/>
    <property type="match status" value="1"/>
</dbReference>
<evidence type="ECO:0000256" key="6">
    <source>
        <dbReference type="SAM" id="Phobius"/>
    </source>
</evidence>
<feature type="transmembrane region" description="Helical" evidence="6">
    <location>
        <begin position="118"/>
        <end position="138"/>
    </location>
</feature>
<accession>A0A2A7UPQ7</accession>
<feature type="transmembrane region" description="Helical" evidence="6">
    <location>
        <begin position="89"/>
        <end position="112"/>
    </location>
</feature>
<dbReference type="InterPro" id="IPR050833">
    <property type="entry name" value="Poly_Biosynth_Transport"/>
</dbReference>
<dbReference type="Proteomes" id="UP000220246">
    <property type="component" value="Unassembled WGS sequence"/>
</dbReference>
<gene>
    <name evidence="7" type="ORF">CRM82_00240</name>
</gene>
<feature type="transmembrane region" description="Helical" evidence="6">
    <location>
        <begin position="58"/>
        <end position="77"/>
    </location>
</feature>
<evidence type="ECO:0000256" key="1">
    <source>
        <dbReference type="ARBA" id="ARBA00004651"/>
    </source>
</evidence>
<proteinExistence type="predicted"/>
<feature type="transmembrane region" description="Helical" evidence="6">
    <location>
        <begin position="312"/>
        <end position="330"/>
    </location>
</feature>
<feature type="transmembrane region" description="Helical" evidence="6">
    <location>
        <begin position="336"/>
        <end position="361"/>
    </location>
</feature>